<dbReference type="Proteomes" id="UP001174691">
    <property type="component" value="Unassembled WGS sequence"/>
</dbReference>
<dbReference type="InterPro" id="IPR036188">
    <property type="entry name" value="FAD/NAD-bd_sf"/>
</dbReference>
<reference evidence="2" key="1">
    <citation type="submission" date="2022-07" db="EMBL/GenBank/DDBJ databases">
        <title>Fungi with potential for degradation of polypropylene.</title>
        <authorList>
            <person name="Gostincar C."/>
        </authorList>
    </citation>
    <scope>NUCLEOTIDE SEQUENCE</scope>
    <source>
        <strain evidence="2">EXF-13287</strain>
    </source>
</reference>
<comment type="caution">
    <text evidence="2">The sequence shown here is derived from an EMBL/GenBank/DDBJ whole genome shotgun (WGS) entry which is preliminary data.</text>
</comment>
<evidence type="ECO:0000256" key="1">
    <source>
        <dbReference type="SAM" id="SignalP"/>
    </source>
</evidence>
<feature type="signal peptide" evidence="1">
    <location>
        <begin position="1"/>
        <end position="22"/>
    </location>
</feature>
<dbReference type="Gene3D" id="1.10.405.20">
    <property type="match status" value="1"/>
</dbReference>
<organism evidence="2 3">
    <name type="scientific">Coniochaeta hoffmannii</name>
    <dbReference type="NCBI Taxonomy" id="91930"/>
    <lineage>
        <taxon>Eukaryota</taxon>
        <taxon>Fungi</taxon>
        <taxon>Dikarya</taxon>
        <taxon>Ascomycota</taxon>
        <taxon>Pezizomycotina</taxon>
        <taxon>Sordariomycetes</taxon>
        <taxon>Sordariomycetidae</taxon>
        <taxon>Coniochaetales</taxon>
        <taxon>Coniochaetaceae</taxon>
        <taxon>Coniochaeta</taxon>
    </lineage>
</organism>
<accession>A0AA38RXV9</accession>
<dbReference type="AlphaFoldDB" id="A0AA38RXV9"/>
<dbReference type="GO" id="GO:0016491">
    <property type="term" value="F:oxidoreductase activity"/>
    <property type="evidence" value="ECO:0007669"/>
    <property type="project" value="TreeGrafter"/>
</dbReference>
<dbReference type="Gene3D" id="3.30.70.1990">
    <property type="match status" value="1"/>
</dbReference>
<proteinExistence type="predicted"/>
<gene>
    <name evidence="2" type="ORF">NKR19_g2956</name>
</gene>
<dbReference type="EMBL" id="JANBVN010000031">
    <property type="protein sequence ID" value="KAJ9160738.1"/>
    <property type="molecule type" value="Genomic_DNA"/>
</dbReference>
<dbReference type="PANTHER" id="PTHR42923:SF26">
    <property type="entry name" value="FMN REDUCTASE LOT6, PUTATIVE (AFU_ORTHOLOGUE AFUA_7G06600)-RELATED"/>
    <property type="match status" value="1"/>
</dbReference>
<evidence type="ECO:0000313" key="2">
    <source>
        <dbReference type="EMBL" id="KAJ9160738.1"/>
    </source>
</evidence>
<dbReference type="InterPro" id="IPR050464">
    <property type="entry name" value="Zeta_carotene_desat/Oxidored"/>
</dbReference>
<feature type="chain" id="PRO_5041436121" evidence="1">
    <location>
        <begin position="23"/>
        <end position="474"/>
    </location>
</feature>
<protein>
    <submittedName>
        <fullName evidence="2">FAD/NAD(P)-binding domain-containing protein</fullName>
    </submittedName>
</protein>
<dbReference type="PANTHER" id="PTHR42923">
    <property type="entry name" value="PROTOPORPHYRINOGEN OXIDASE"/>
    <property type="match status" value="1"/>
</dbReference>
<keyword evidence="3" id="KW-1185">Reference proteome</keyword>
<evidence type="ECO:0000313" key="3">
    <source>
        <dbReference type="Proteomes" id="UP001174691"/>
    </source>
</evidence>
<name>A0AA38RXV9_9PEZI</name>
<sequence>MAVPWISALKLAAVFLAASTAATRIDETQFSPADTIVRDVVVLGGGASGSYAAVRLKDFGKTVVVVEKNDHLGGHVDTYTDPGTGIPIDFGVITYVDLPGAKDFFARFDVPIEPLPLVPLQNKYIDFSTGLPLPNYPADEATMMAALGRYGQVIAGFVNETFPGYFNLPEQVPEDLAMPFGQFVAKYDLQAVLPFLWPFVSAVGDVLAVPTLFVIQNLNAVILNALQQPGGLFVPRSHNNSQLYAAVQQYLSTDLLLSSTVGVADRTDSSVRLVVNTPSGKKLIKAKKLLVTAAPTVDNLKKLDLDTTETEVFGKFEWSSDWVGVISHTGLPDGLDLFNVVPDSSPSSLNLPKPPFVSDIKFSGVPGLYTTTVVGAPGLNEHRAKIMVRDALDAVGDAGTLPTKHIDFEAFSDHSPLQLRVSSEELRAGFFKKLYALQGRRSTFYTGAAWTTDFTSVVWVFTEAGILPQILATL</sequence>
<dbReference type="Pfam" id="PF13450">
    <property type="entry name" value="NAD_binding_8"/>
    <property type="match status" value="1"/>
</dbReference>
<dbReference type="SUPFAM" id="SSF51905">
    <property type="entry name" value="FAD/NAD(P)-binding domain"/>
    <property type="match status" value="1"/>
</dbReference>
<keyword evidence="1" id="KW-0732">Signal</keyword>
<dbReference type="Gene3D" id="3.50.50.60">
    <property type="entry name" value="FAD/NAD(P)-binding domain"/>
    <property type="match status" value="1"/>
</dbReference>